<reference evidence="2 3" key="1">
    <citation type="submission" date="2017-08" db="EMBL/GenBank/DDBJ databases">
        <title>The complete genome sequence of Nocardiopsis gilva YIM 90087.</title>
        <authorList>
            <person name="Yin M."/>
            <person name="Tang S."/>
        </authorList>
    </citation>
    <scope>NUCLEOTIDE SEQUENCE [LARGE SCALE GENOMIC DNA]</scope>
    <source>
        <strain evidence="2 3">YIM 90087</strain>
    </source>
</reference>
<dbReference type="OrthoDB" id="3436700at2"/>
<feature type="domain" description="DUF397" evidence="1">
    <location>
        <begin position="9"/>
        <end position="60"/>
    </location>
</feature>
<sequence>MSQQDRASAVWHKSSYSAGANNCVEVAEGRVTSVRDSMNRHLDALFFTSAEWRSFLSGVKNDEL</sequence>
<proteinExistence type="predicted"/>
<evidence type="ECO:0000313" key="2">
    <source>
        <dbReference type="EMBL" id="ASU85810.1"/>
    </source>
</evidence>
<dbReference type="RefSeq" id="WP_026125760.1">
    <property type="nucleotide sequence ID" value="NZ_ANBG01000167.1"/>
</dbReference>
<dbReference type="AlphaFoldDB" id="A0A223SCH8"/>
<dbReference type="KEGG" id="ngv:CDO52_26095"/>
<evidence type="ECO:0000259" key="1">
    <source>
        <dbReference type="Pfam" id="PF04149"/>
    </source>
</evidence>
<gene>
    <name evidence="2" type="ORF">CDO52_26095</name>
</gene>
<dbReference type="EMBL" id="CP022753">
    <property type="protein sequence ID" value="ASU85810.1"/>
    <property type="molecule type" value="Genomic_DNA"/>
</dbReference>
<name>A0A223SCH8_9ACTN</name>
<dbReference type="Proteomes" id="UP000215005">
    <property type="component" value="Chromosome"/>
</dbReference>
<dbReference type="Pfam" id="PF04149">
    <property type="entry name" value="DUF397"/>
    <property type="match status" value="1"/>
</dbReference>
<dbReference type="InterPro" id="IPR007278">
    <property type="entry name" value="DUF397"/>
</dbReference>
<protein>
    <submittedName>
        <fullName evidence="2">DUF397 domain-containing protein</fullName>
    </submittedName>
</protein>
<evidence type="ECO:0000313" key="3">
    <source>
        <dbReference type="Proteomes" id="UP000215005"/>
    </source>
</evidence>
<accession>A0A223SCH8</accession>
<keyword evidence="3" id="KW-1185">Reference proteome</keyword>
<organism evidence="2 3">
    <name type="scientific">Nocardiopsis gilva YIM 90087</name>
    <dbReference type="NCBI Taxonomy" id="1235441"/>
    <lineage>
        <taxon>Bacteria</taxon>
        <taxon>Bacillati</taxon>
        <taxon>Actinomycetota</taxon>
        <taxon>Actinomycetes</taxon>
        <taxon>Streptosporangiales</taxon>
        <taxon>Nocardiopsidaceae</taxon>
        <taxon>Nocardiopsis</taxon>
    </lineage>
</organism>